<accession>A0AA39MI29</accession>
<evidence type="ECO:0000313" key="12">
    <source>
        <dbReference type="EMBL" id="KAK0435137.1"/>
    </source>
</evidence>
<dbReference type="PANTHER" id="PTHR14513:SF0">
    <property type="entry name" value="PROTECTION OF TELOMERES PROTEIN 1"/>
    <property type="match status" value="1"/>
</dbReference>
<feature type="region of interest" description="Disordered" evidence="9">
    <location>
        <begin position="211"/>
        <end position="257"/>
    </location>
</feature>
<organism evidence="12 13">
    <name type="scientific">Armillaria borealis</name>
    <dbReference type="NCBI Taxonomy" id="47425"/>
    <lineage>
        <taxon>Eukaryota</taxon>
        <taxon>Fungi</taxon>
        <taxon>Dikarya</taxon>
        <taxon>Basidiomycota</taxon>
        <taxon>Agaricomycotina</taxon>
        <taxon>Agaricomycetes</taxon>
        <taxon>Agaricomycetidae</taxon>
        <taxon>Agaricales</taxon>
        <taxon>Marasmiineae</taxon>
        <taxon>Physalacriaceae</taxon>
        <taxon>Armillaria</taxon>
    </lineage>
</organism>
<comment type="subcellular location">
    <subcellularLocation>
        <location evidence="2">Chromosome</location>
        <location evidence="2">Telomere</location>
    </subcellularLocation>
    <subcellularLocation>
        <location evidence="1">Nucleus</location>
    </subcellularLocation>
</comment>
<feature type="domain" description="Protection of telomeres protein 1 ssDNA-binding" evidence="11">
    <location>
        <begin position="549"/>
        <end position="642"/>
    </location>
</feature>
<feature type="compositionally biased region" description="Basic and acidic residues" evidence="9">
    <location>
        <begin position="211"/>
        <end position="222"/>
    </location>
</feature>
<evidence type="ECO:0000256" key="1">
    <source>
        <dbReference type="ARBA" id="ARBA00004123"/>
    </source>
</evidence>
<sequence length="664" mass="74317">MQHSPIERTTPRLLPAVLIPFDDPSLKRFATDLLSNPDDDSGYVSGTVSMVWDRTENCQMIFKIDASSDAKSSVPFDVIFAGDCFDALSEQGLKLCSMDKLDLALERAVIDRNILEYKAGIRLRVVKSWKVAKNNGRVIDTWLLRRPVLSSMDENRYWRSVPPDSQVSLSAPQTPKLIRYDTPTSLPQGKRSHASTVLADPLFLAKRLKQETTATEKLEPPKLTKKQRKALRAQRQRDRISALNDTTSLSPDIAPTSKPKFTAAPFSAASAASVTGGNSSVTSIRPTLTSTAADSRGNISFLKPKRTPEQTFTALGMSSPDSISLLEGFLPMTAGLKCDYKYVALEETAMMDQGTLINVIGIVKSVSEPSLASHGQQLTCSIKILDPSVCSLEDSTWNDSDAFSVNCFTTKYKHWLPRPEVNDIVILRDVKIGTKFNDRSCAVGYYDKLQWAVYKKETGEIDHNRGDAPLFEGLGPNGLGVRFSPFHNAQPQEIDYCSNLSTWWRAILEKRQAELGTIHQIGEETPEHGMVLSTRRVHKLIRDMDHKVFDGYFDCIVEVLSKSDNGNSPYELYVTDYTKNDQVIPMRSKLWPSSLAETVLKIKMWDDALPIGRTMEQGRIYRMKNVRMIIGRSGGLEAKICEENFLSRWMMRATPISMCICKGF</sequence>
<dbReference type="Proteomes" id="UP001175226">
    <property type="component" value="Unassembled WGS sequence"/>
</dbReference>
<feature type="compositionally biased region" description="Basic residues" evidence="9">
    <location>
        <begin position="223"/>
        <end position="234"/>
    </location>
</feature>
<evidence type="ECO:0000259" key="11">
    <source>
        <dbReference type="Pfam" id="PF16686"/>
    </source>
</evidence>
<feature type="domain" description="Telomeric single stranded DNA binding POT1/Cdc13" evidence="10">
    <location>
        <begin position="352"/>
        <end position="503"/>
    </location>
</feature>
<evidence type="ECO:0000256" key="3">
    <source>
        <dbReference type="ARBA" id="ARBA00008442"/>
    </source>
</evidence>
<dbReference type="InterPro" id="IPR032042">
    <property type="entry name" value="POT1PC"/>
</dbReference>
<dbReference type="GO" id="GO:0010521">
    <property type="term" value="F:telomerase inhibitor activity"/>
    <property type="evidence" value="ECO:0007669"/>
    <property type="project" value="TreeGrafter"/>
</dbReference>
<dbReference type="GO" id="GO:0032210">
    <property type="term" value="P:regulation of telomere maintenance via telomerase"/>
    <property type="evidence" value="ECO:0007669"/>
    <property type="project" value="TreeGrafter"/>
</dbReference>
<keyword evidence="6" id="KW-0779">Telomere</keyword>
<evidence type="ECO:0000256" key="9">
    <source>
        <dbReference type="SAM" id="MobiDB-lite"/>
    </source>
</evidence>
<gene>
    <name evidence="12" type="ORF">EV421DRAFT_2039246</name>
</gene>
<name>A0AA39MI29_9AGAR</name>
<keyword evidence="8" id="KW-0539">Nucleus</keyword>
<evidence type="ECO:0000256" key="7">
    <source>
        <dbReference type="ARBA" id="ARBA00023125"/>
    </source>
</evidence>
<proteinExistence type="inferred from homology"/>
<comment type="similarity">
    <text evidence="3">Belongs to the telombin family.</text>
</comment>
<evidence type="ECO:0000313" key="13">
    <source>
        <dbReference type="Proteomes" id="UP001175226"/>
    </source>
</evidence>
<dbReference type="PANTHER" id="PTHR14513">
    <property type="entry name" value="PROTECTION OF TELOMERES 1"/>
    <property type="match status" value="1"/>
</dbReference>
<dbReference type="Pfam" id="PF16686">
    <property type="entry name" value="POT1PC"/>
    <property type="match status" value="1"/>
</dbReference>
<evidence type="ECO:0000256" key="4">
    <source>
        <dbReference type="ARBA" id="ARBA00015253"/>
    </source>
</evidence>
<dbReference type="InterPro" id="IPR012340">
    <property type="entry name" value="NA-bd_OB-fold"/>
</dbReference>
<evidence type="ECO:0000259" key="10">
    <source>
        <dbReference type="Pfam" id="PF02765"/>
    </source>
</evidence>
<evidence type="ECO:0000256" key="6">
    <source>
        <dbReference type="ARBA" id="ARBA00022895"/>
    </source>
</evidence>
<evidence type="ECO:0000256" key="2">
    <source>
        <dbReference type="ARBA" id="ARBA00004574"/>
    </source>
</evidence>
<keyword evidence="5" id="KW-0158">Chromosome</keyword>
<dbReference type="AlphaFoldDB" id="A0AA39MI29"/>
<dbReference type="Gene3D" id="2.40.50.140">
    <property type="entry name" value="Nucleic acid-binding proteins"/>
    <property type="match status" value="2"/>
</dbReference>
<dbReference type="InterPro" id="IPR028389">
    <property type="entry name" value="POT1"/>
</dbReference>
<evidence type="ECO:0000256" key="5">
    <source>
        <dbReference type="ARBA" id="ARBA00022454"/>
    </source>
</evidence>
<keyword evidence="7" id="KW-0238">DNA-binding</keyword>
<evidence type="ECO:0000256" key="8">
    <source>
        <dbReference type="ARBA" id="ARBA00023242"/>
    </source>
</evidence>
<dbReference type="GO" id="GO:0000783">
    <property type="term" value="C:nuclear telomere cap complex"/>
    <property type="evidence" value="ECO:0007669"/>
    <property type="project" value="TreeGrafter"/>
</dbReference>
<dbReference type="GO" id="GO:0098505">
    <property type="term" value="F:G-rich strand telomeric DNA binding"/>
    <property type="evidence" value="ECO:0007669"/>
    <property type="project" value="TreeGrafter"/>
</dbReference>
<keyword evidence="13" id="KW-1185">Reference proteome</keyword>
<protein>
    <recommendedName>
        <fullName evidence="4">Protection of telomeres protein 1</fullName>
    </recommendedName>
</protein>
<dbReference type="Pfam" id="PF02765">
    <property type="entry name" value="POT1"/>
    <property type="match status" value="1"/>
</dbReference>
<feature type="compositionally biased region" description="Polar residues" evidence="9">
    <location>
        <begin position="163"/>
        <end position="173"/>
    </location>
</feature>
<dbReference type="EMBL" id="JAUEPT010000065">
    <property type="protein sequence ID" value="KAK0435137.1"/>
    <property type="molecule type" value="Genomic_DNA"/>
</dbReference>
<dbReference type="GO" id="GO:0016233">
    <property type="term" value="P:telomere capping"/>
    <property type="evidence" value="ECO:0007669"/>
    <property type="project" value="TreeGrafter"/>
</dbReference>
<dbReference type="InterPro" id="IPR011564">
    <property type="entry name" value="Telomer_end-bd_POT1/Cdc13"/>
</dbReference>
<reference evidence="12" key="1">
    <citation type="submission" date="2023-06" db="EMBL/GenBank/DDBJ databases">
        <authorList>
            <consortium name="Lawrence Berkeley National Laboratory"/>
            <person name="Ahrendt S."/>
            <person name="Sahu N."/>
            <person name="Indic B."/>
            <person name="Wong-Bajracharya J."/>
            <person name="Merenyi Z."/>
            <person name="Ke H.-M."/>
            <person name="Monk M."/>
            <person name="Kocsube S."/>
            <person name="Drula E."/>
            <person name="Lipzen A."/>
            <person name="Balint B."/>
            <person name="Henrissat B."/>
            <person name="Andreopoulos B."/>
            <person name="Martin F.M."/>
            <person name="Harder C.B."/>
            <person name="Rigling D."/>
            <person name="Ford K.L."/>
            <person name="Foster G.D."/>
            <person name="Pangilinan J."/>
            <person name="Papanicolaou A."/>
            <person name="Barry K."/>
            <person name="LaButti K."/>
            <person name="Viragh M."/>
            <person name="Koriabine M."/>
            <person name="Yan M."/>
            <person name="Riley R."/>
            <person name="Champramary S."/>
            <person name="Plett K.L."/>
            <person name="Tsai I.J."/>
            <person name="Slot J."/>
            <person name="Sipos G."/>
            <person name="Plett J."/>
            <person name="Nagy L.G."/>
            <person name="Grigoriev I.V."/>
        </authorList>
    </citation>
    <scope>NUCLEOTIDE SEQUENCE</scope>
    <source>
        <strain evidence="12">FPL87.14</strain>
    </source>
</reference>
<feature type="region of interest" description="Disordered" evidence="9">
    <location>
        <begin position="161"/>
        <end position="194"/>
    </location>
</feature>
<dbReference type="SUPFAM" id="SSF50249">
    <property type="entry name" value="Nucleic acid-binding proteins"/>
    <property type="match status" value="2"/>
</dbReference>
<comment type="caution">
    <text evidence="12">The sequence shown here is derived from an EMBL/GenBank/DDBJ whole genome shotgun (WGS) entry which is preliminary data.</text>
</comment>